<feature type="compositionally biased region" description="Polar residues" evidence="1">
    <location>
        <begin position="275"/>
        <end position="286"/>
    </location>
</feature>
<feature type="domain" description="WH2" evidence="2">
    <location>
        <begin position="811"/>
        <end position="828"/>
    </location>
</feature>
<feature type="domain" description="IMD" evidence="3">
    <location>
        <begin position="22"/>
        <end position="230"/>
    </location>
</feature>
<comment type="caution">
    <text evidence="4">The sequence shown here is derived from an EMBL/GenBank/DDBJ whole genome shotgun (WGS) entry which is preliminary data.</text>
</comment>
<feature type="compositionally biased region" description="Polar residues" evidence="1">
    <location>
        <begin position="429"/>
        <end position="443"/>
    </location>
</feature>
<proteinExistence type="predicted"/>
<evidence type="ECO:0000313" key="5">
    <source>
        <dbReference type="Proteomes" id="UP001359485"/>
    </source>
</evidence>
<name>A0ABR1ADI9_POLSC</name>
<feature type="region of interest" description="Disordered" evidence="1">
    <location>
        <begin position="257"/>
        <end position="288"/>
    </location>
</feature>
<feature type="compositionally biased region" description="Polar residues" evidence="1">
    <location>
        <begin position="462"/>
        <end position="473"/>
    </location>
</feature>
<dbReference type="EMBL" id="JAWJWF010000052">
    <property type="protein sequence ID" value="KAK6617151.1"/>
    <property type="molecule type" value="Genomic_DNA"/>
</dbReference>
<evidence type="ECO:0000259" key="2">
    <source>
        <dbReference type="PROSITE" id="PS51082"/>
    </source>
</evidence>
<feature type="region of interest" description="Disordered" evidence="1">
    <location>
        <begin position="327"/>
        <end position="352"/>
    </location>
</feature>
<dbReference type="InterPro" id="IPR030127">
    <property type="entry name" value="MTSS1/MTSS2"/>
</dbReference>
<dbReference type="Pfam" id="PF08397">
    <property type="entry name" value="IMD"/>
    <property type="match status" value="1"/>
</dbReference>
<dbReference type="InterPro" id="IPR027267">
    <property type="entry name" value="AH/BAR_dom_sf"/>
</dbReference>
<dbReference type="PROSITE" id="PS51082">
    <property type="entry name" value="WH2"/>
    <property type="match status" value="1"/>
</dbReference>
<evidence type="ECO:0000313" key="4">
    <source>
        <dbReference type="EMBL" id="KAK6617151.1"/>
    </source>
</evidence>
<evidence type="ECO:0008006" key="6">
    <source>
        <dbReference type="Google" id="ProtNLM"/>
    </source>
</evidence>
<accession>A0ABR1ADI9</accession>
<keyword evidence="5" id="KW-1185">Reference proteome</keyword>
<feature type="compositionally biased region" description="Low complexity" evidence="1">
    <location>
        <begin position="419"/>
        <end position="428"/>
    </location>
</feature>
<dbReference type="SUPFAM" id="SSF103657">
    <property type="entry name" value="BAR/IMD domain-like"/>
    <property type="match status" value="1"/>
</dbReference>
<evidence type="ECO:0000256" key="1">
    <source>
        <dbReference type="SAM" id="MobiDB-lite"/>
    </source>
</evidence>
<organism evidence="4 5">
    <name type="scientific">Polyplax serrata</name>
    <name type="common">Common mouse louse</name>
    <dbReference type="NCBI Taxonomy" id="468196"/>
    <lineage>
        <taxon>Eukaryota</taxon>
        <taxon>Metazoa</taxon>
        <taxon>Ecdysozoa</taxon>
        <taxon>Arthropoda</taxon>
        <taxon>Hexapoda</taxon>
        <taxon>Insecta</taxon>
        <taxon>Pterygota</taxon>
        <taxon>Neoptera</taxon>
        <taxon>Paraneoptera</taxon>
        <taxon>Psocodea</taxon>
        <taxon>Troctomorpha</taxon>
        <taxon>Phthiraptera</taxon>
        <taxon>Anoplura</taxon>
        <taxon>Polyplacidae</taxon>
        <taxon>Polyplax</taxon>
    </lineage>
</organism>
<dbReference type="PANTHER" id="PTHR15708:SF4">
    <property type="entry name" value="FI21477P1-RELATED"/>
    <property type="match status" value="1"/>
</dbReference>
<sequence>MMTDLLSQAITHLRSSGNSMIQIRATVQAISAYLDSFQKIADAATNARGATKEIGTALTRICLRHKAVETRMKTLTSTIMDCLIMPLQEKLEDWKKIVINLDREHSKDFKKVRAELKKRSTDTLRLQKKARKGKCGELQRRVESSLQDITERRHFLEETEKKALRAALIEERSRFCVFVGYFRPVVGEEMGMLSELSHIQEIVEHLDKISADPHTLPPSSEQVIQDLKGPDGFWSFQSPPSSPSSLGSRKSSMCSISSLNSSSSGSGKCHNSPSHYRQNSTSQNGPLCSGALPRLSSISSQDSGFRSQDALFPKHLTSRLQVSDICEQSNNSNSSTPSTPYVDPNAIPTTTSTWPNLQETLQFERAASAILKERPHTISSAYERGHQRPSLTVYTFHAPEASLSQPASPVSTLTGVGASSRSTSPSTSLVNNTTLHVSPQTAPSRPPIPQRCSSLERPTIPTKANTSKSQSKTEAGKTILSKVHIHLPSDLYQPPTYVNMSELANLAASKAQEKSLNLPPPPPELAELSKEMTDTGEKVETESEIFMQSNMQVSCSTFSNQESHNEGGTPRSTLLRKGSVTGQKPPPPIRRTASVSSAARQSLAGNVESSGCTETLPPPPPSLLMELRETTHHGSHYSVKKKEQPQIEQHNVSHMKSYTIPSGEVSSHVVKQPTIKVAETVRTLTELKHTPASPGVTRRSVSAVRSLSAERRDSAGSSLIAALSAKIAPNLSPRHSRRHSEDTIARNLPPGSLTALSGRLLHRGISSPGQNFLDSLNAKLAIQQQNQLKVHNAARVRQLFAGKTVSDPTVCHDSLMEQIKKGTSLKKTRTVNDRSAPKIH</sequence>
<protein>
    <recommendedName>
        <fullName evidence="6">IMD domain-containing protein</fullName>
    </recommendedName>
</protein>
<feature type="compositionally biased region" description="Polar residues" evidence="1">
    <location>
        <begin position="403"/>
        <end position="414"/>
    </location>
</feature>
<dbReference type="InterPro" id="IPR003124">
    <property type="entry name" value="WH2_dom"/>
</dbReference>
<feature type="region of interest" description="Disordered" evidence="1">
    <location>
        <begin position="557"/>
        <end position="615"/>
    </location>
</feature>
<feature type="compositionally biased region" description="Polar residues" evidence="1">
    <location>
        <begin position="593"/>
        <end position="613"/>
    </location>
</feature>
<dbReference type="PANTHER" id="PTHR15708">
    <property type="entry name" value="ACTIN BUNDLING/MISSING IN METASTASIS-RELATED"/>
    <property type="match status" value="1"/>
</dbReference>
<feature type="compositionally biased region" description="Low complexity" evidence="1">
    <location>
        <begin position="257"/>
        <end position="274"/>
    </location>
</feature>
<evidence type="ECO:0000259" key="3">
    <source>
        <dbReference type="PROSITE" id="PS51338"/>
    </source>
</evidence>
<feature type="compositionally biased region" description="Low complexity" evidence="1">
    <location>
        <begin position="329"/>
        <end position="340"/>
    </location>
</feature>
<feature type="region of interest" description="Disordered" evidence="1">
    <location>
        <begin position="403"/>
        <end position="474"/>
    </location>
</feature>
<dbReference type="PROSITE" id="PS51338">
    <property type="entry name" value="IMD"/>
    <property type="match status" value="1"/>
</dbReference>
<gene>
    <name evidence="4" type="ORF">RUM44_005482</name>
</gene>
<dbReference type="Proteomes" id="UP001359485">
    <property type="component" value="Unassembled WGS sequence"/>
</dbReference>
<reference evidence="4 5" key="1">
    <citation type="submission" date="2023-09" db="EMBL/GenBank/DDBJ databases">
        <title>Genomes of two closely related lineages of the louse Polyplax serrata with different host specificities.</title>
        <authorList>
            <person name="Martinu J."/>
            <person name="Tarabai H."/>
            <person name="Stefka J."/>
            <person name="Hypsa V."/>
        </authorList>
    </citation>
    <scope>NUCLEOTIDE SEQUENCE [LARGE SCALE GENOMIC DNA]</scope>
    <source>
        <strain evidence="4">98ZLc_SE</strain>
    </source>
</reference>
<dbReference type="InterPro" id="IPR013606">
    <property type="entry name" value="I-BAR_dom"/>
</dbReference>
<dbReference type="Gene3D" id="1.20.1270.60">
    <property type="entry name" value="Arfaptin homology (AH) domain/BAR domain"/>
    <property type="match status" value="1"/>
</dbReference>